<evidence type="ECO:0000256" key="2">
    <source>
        <dbReference type="ARBA" id="ARBA00022618"/>
    </source>
</evidence>
<name>A0A9P6GLQ5_9PLEO</name>
<proteinExistence type="predicted"/>
<dbReference type="GO" id="GO:0005634">
    <property type="term" value="C:nucleus"/>
    <property type="evidence" value="ECO:0007669"/>
    <property type="project" value="UniProtKB-SubCell"/>
</dbReference>
<dbReference type="Pfam" id="PF20168">
    <property type="entry name" value="PDS5"/>
    <property type="match status" value="1"/>
</dbReference>
<keyword evidence="5" id="KW-0131">Cell cycle</keyword>
<feature type="compositionally biased region" description="Basic and acidic residues" evidence="6">
    <location>
        <begin position="1482"/>
        <end position="1503"/>
    </location>
</feature>
<feature type="compositionally biased region" description="Acidic residues" evidence="6">
    <location>
        <begin position="1382"/>
        <end position="1393"/>
    </location>
</feature>
<reference evidence="7" key="1">
    <citation type="journal article" date="2020" name="Mol. Plant Microbe Interact.">
        <title>Genome Sequence of the Biocontrol Agent Coniothyrium minitans strain Conio (IMI 134523).</title>
        <authorList>
            <person name="Patel D."/>
            <person name="Shittu T.A."/>
            <person name="Baroncelli R."/>
            <person name="Muthumeenakshi S."/>
            <person name="Osborne T.H."/>
            <person name="Janganan T.K."/>
            <person name="Sreenivasaprasad S."/>
        </authorList>
    </citation>
    <scope>NUCLEOTIDE SEQUENCE</scope>
    <source>
        <strain evidence="7">Conio</strain>
    </source>
</reference>
<comment type="subcellular location">
    <subcellularLocation>
        <location evidence="1">Nucleus</location>
    </subcellularLocation>
</comment>
<comment type="caution">
    <text evidence="7">The sequence shown here is derived from an EMBL/GenBank/DDBJ whole genome shotgun (WGS) entry which is preliminary data.</text>
</comment>
<feature type="region of interest" description="Disordered" evidence="6">
    <location>
        <begin position="1"/>
        <end position="30"/>
    </location>
</feature>
<keyword evidence="4" id="KW-0539">Nucleus</keyword>
<keyword evidence="3" id="KW-0498">Mitosis</keyword>
<feature type="compositionally biased region" description="Basic and acidic residues" evidence="6">
    <location>
        <begin position="314"/>
        <end position="323"/>
    </location>
</feature>
<evidence type="ECO:0000256" key="6">
    <source>
        <dbReference type="SAM" id="MobiDB-lite"/>
    </source>
</evidence>
<dbReference type="CDD" id="cd19953">
    <property type="entry name" value="PDS5"/>
    <property type="match status" value="1"/>
</dbReference>
<evidence type="ECO:0000256" key="5">
    <source>
        <dbReference type="ARBA" id="ARBA00023306"/>
    </source>
</evidence>
<dbReference type="InterPro" id="IPR016024">
    <property type="entry name" value="ARM-type_fold"/>
</dbReference>
<dbReference type="GO" id="GO:0006281">
    <property type="term" value="P:DNA repair"/>
    <property type="evidence" value="ECO:0007669"/>
    <property type="project" value="TreeGrafter"/>
</dbReference>
<dbReference type="InterPro" id="IPR011989">
    <property type="entry name" value="ARM-like"/>
</dbReference>
<feature type="compositionally biased region" description="Basic and acidic residues" evidence="6">
    <location>
        <begin position="1282"/>
        <end position="1310"/>
    </location>
</feature>
<dbReference type="InterPro" id="IPR039776">
    <property type="entry name" value="Pds5"/>
</dbReference>
<sequence length="1522" mass="168289">MASRSRRSAAQEVVEEEEKEEEEEQEQEELEGVKKLKFNKTLVGKPGKQLGVTELLARLKALCDELRDIDQEEVDTESLTRSAKELASPSLIHHKDAGVRAWTACCIVEMFRLFAPNAPYTASQLKDIFALIVTKILPLLGNPSHPYNSQHMYMLKSLADFKSIVIVTDIPASATLTQSIFTTCFDVLSGPSKSSHGEELSKNVEHNMTEILRILVDESATIATEIVDVIVAQFLWADPQMLAASRGKKNVAVDAKQSTLRRKEAPPAYNMAKNICNMYPEKMARLFGTYFGSIIVDFASGKTARADDSDDDGDKGPSEEDINEASKAHRLLRELWRSAPGCLREIVPHLQDELATENVQLRQLATETIGDMVSGIGAAGPPPLPDLDPAAYPSQSLASSSVHAYNYLTTPASLNSFILHHSSAYHVFITRKNDKSPIVRASWATAIARILMTSAGNVGLDPEEERTLLKHFADSLIDGDDRVRLAAVKAVEHFEFNDIVRKLGVNGGAAQSGSILSNLADRVKDRKPPVRTAAIKLLAKIWGVAAGAIAEGSLTVSDLLGSIPSRILDAYYVRDPDLTVQVELATYDSLLPLNFPPIKPKAAVNGGSQVVKDSQSNGEQTYSEADLDKIRAERQLVLVRGLDERAKKVFYANQGNQTAHATYMEHFLKLCEEYNGGVMEGSEKDTKRKLDGLIAYYAKTLPDAARAADDLTKFAKAHDRRSYQLIRFCMAPESDYRKIFKSIKELRKRIEENPPSPTLLETLIPLTYRVSLLCFNKSHVPAIIEFTRTDDKGLAATAHEVLKEISTQHPKVFSTHVKELCKTLEGEAPTQSATNPPGAVDDLKALASFAKKFPKEIPLHAKDGQKLVRGLLNFTLYGTPPKAAKHAITILMNSDNSKKRHAKEILQKSIKSFDYECEHWLTKLAALSQLILLAPDECDADIDAVFTIAVENVLLKQHPESDEAEGEWMEIPDEDITARTWALKILVNRLLAYTGDEERTDASDQVLKLLNRLVKENGEASKKNPTPLAHRNRQRLMAANFLLKLATVRRLDNQITSADFNQLALVTHDSCLQVRKGFALKLMKYLGQNRLPTRFYSILFMFAHEPDAGLRNILTTWIRSRRAIFTSRKETVLETSVFARLLSLLAHHPDLADDDSSLTEIVKYVLFYLKTVATEDNLALIYHMAGRVKTVKDGVDPSAASDDKLYIMSDLAQAAVLSWEENNGWSMQMFPGKQKLPAGIFKPLESHERGQEIASKQYIPSDFTDLLDPLVRRTIKNKKRKAGDGAEKPRKKAKAENGVKKERTKSERPIKTPRKKRRGDGSDDEDLDSAAAPSSGPRRKSGRKSNVSKSYVEVSSDEEATQAGAEQEESMSDAESQRAEEDVAMEDNQTDEAVESKAEAEPEAAAEESEAEPDPEPEPEPESEPELESEPPRKTRGRPARYSDAPPSPEAPKRKAARPAKASAPAKAAKEIKASTPAKPTPVKEAKKATPKAKAKEKQKEAAVEPVANGTGIVRRSGRTRG</sequence>
<keyword evidence="2" id="KW-0132">Cell division</keyword>
<dbReference type="GO" id="GO:0051301">
    <property type="term" value="P:cell division"/>
    <property type="evidence" value="ECO:0007669"/>
    <property type="project" value="UniProtKB-KW"/>
</dbReference>
<evidence type="ECO:0000313" key="7">
    <source>
        <dbReference type="EMBL" id="KAF9737729.1"/>
    </source>
</evidence>
<feature type="region of interest" description="Disordered" evidence="6">
    <location>
        <begin position="1276"/>
        <end position="1522"/>
    </location>
</feature>
<dbReference type="PANTHER" id="PTHR12663">
    <property type="entry name" value="ANDROGEN INDUCED INHIBITOR OF PROLIFERATION AS3 / PDS5-RELATED"/>
    <property type="match status" value="1"/>
</dbReference>
<dbReference type="GO" id="GO:0007064">
    <property type="term" value="P:mitotic sister chromatid cohesion"/>
    <property type="evidence" value="ECO:0007669"/>
    <property type="project" value="InterPro"/>
</dbReference>
<evidence type="ECO:0000313" key="8">
    <source>
        <dbReference type="Proteomes" id="UP000756921"/>
    </source>
</evidence>
<protein>
    <submittedName>
        <fullName evidence="7">Spo76 protein</fullName>
    </submittedName>
</protein>
<dbReference type="PANTHER" id="PTHR12663:SF0">
    <property type="entry name" value="PRECOCIOUS DISSOCIATION OF SISTERS 5, ISOFORM A"/>
    <property type="match status" value="1"/>
</dbReference>
<dbReference type="Gene3D" id="1.25.10.10">
    <property type="entry name" value="Leucine-rich Repeat Variant"/>
    <property type="match status" value="1"/>
</dbReference>
<evidence type="ECO:0000256" key="1">
    <source>
        <dbReference type="ARBA" id="ARBA00004123"/>
    </source>
</evidence>
<feature type="compositionally biased region" description="Acidic residues" evidence="6">
    <location>
        <begin position="1355"/>
        <end position="1372"/>
    </location>
</feature>
<dbReference type="SUPFAM" id="SSF48371">
    <property type="entry name" value="ARM repeat"/>
    <property type="match status" value="1"/>
</dbReference>
<feature type="compositionally biased region" description="Acidic residues" evidence="6">
    <location>
        <begin position="13"/>
        <end position="30"/>
    </location>
</feature>
<dbReference type="GO" id="GO:0000785">
    <property type="term" value="C:chromatin"/>
    <property type="evidence" value="ECO:0007669"/>
    <property type="project" value="TreeGrafter"/>
</dbReference>
<organism evidence="7 8">
    <name type="scientific">Paraphaeosphaeria minitans</name>
    <dbReference type="NCBI Taxonomy" id="565426"/>
    <lineage>
        <taxon>Eukaryota</taxon>
        <taxon>Fungi</taxon>
        <taxon>Dikarya</taxon>
        <taxon>Ascomycota</taxon>
        <taxon>Pezizomycotina</taxon>
        <taxon>Dothideomycetes</taxon>
        <taxon>Pleosporomycetidae</taxon>
        <taxon>Pleosporales</taxon>
        <taxon>Massarineae</taxon>
        <taxon>Didymosphaeriaceae</taxon>
        <taxon>Paraphaeosphaeria</taxon>
    </lineage>
</organism>
<accession>A0A9P6GLQ5</accession>
<evidence type="ECO:0000256" key="3">
    <source>
        <dbReference type="ARBA" id="ARBA00022776"/>
    </source>
</evidence>
<feature type="region of interest" description="Disordered" evidence="6">
    <location>
        <begin position="303"/>
        <end position="323"/>
    </location>
</feature>
<dbReference type="OrthoDB" id="200660at2759"/>
<keyword evidence="8" id="KW-1185">Reference proteome</keyword>
<dbReference type="EMBL" id="WJXW01000004">
    <property type="protein sequence ID" value="KAF9737729.1"/>
    <property type="molecule type" value="Genomic_DNA"/>
</dbReference>
<evidence type="ECO:0000256" key="4">
    <source>
        <dbReference type="ARBA" id="ARBA00023242"/>
    </source>
</evidence>
<feature type="compositionally biased region" description="Acidic residues" evidence="6">
    <location>
        <begin position="1401"/>
        <end position="1429"/>
    </location>
</feature>
<gene>
    <name evidence="7" type="ORF">PMIN01_05508</name>
</gene>
<dbReference type="Proteomes" id="UP000756921">
    <property type="component" value="Unassembled WGS sequence"/>
</dbReference>